<evidence type="ECO:0000313" key="2">
    <source>
        <dbReference type="EMBL" id="PKG21647.1"/>
    </source>
</evidence>
<reference evidence="2 3" key="1">
    <citation type="journal article" date="2003" name="Int. J. Syst. Evol. Microbiol.">
        <title>Bacillus nealsonii sp. nov., isolated from a spacecraft-assembly facility, whose spores are gamma-radiation resistant.</title>
        <authorList>
            <person name="Venkateswaran K."/>
            <person name="Kempf M."/>
            <person name="Chen F."/>
            <person name="Satomi M."/>
            <person name="Nicholson W."/>
            <person name="Kern R."/>
        </authorList>
    </citation>
    <scope>NUCLEOTIDE SEQUENCE [LARGE SCALE GENOMIC DNA]</scope>
    <source>
        <strain evidence="2 3">FO-92</strain>
    </source>
</reference>
<feature type="domain" description="MobA-like NTP transferase" evidence="1">
    <location>
        <begin position="4"/>
        <end position="169"/>
    </location>
</feature>
<dbReference type="CDD" id="cd04182">
    <property type="entry name" value="GT_2_like_f"/>
    <property type="match status" value="1"/>
</dbReference>
<dbReference type="AlphaFoldDB" id="A0A2N0YWL0"/>
<dbReference type="PANTHER" id="PTHR43777:SF1">
    <property type="entry name" value="MOLYBDENUM COFACTOR CYTIDYLYLTRANSFERASE"/>
    <property type="match status" value="1"/>
</dbReference>
<comment type="caution">
    <text evidence="2">The sequence shown here is derived from an EMBL/GenBank/DDBJ whole genome shotgun (WGS) entry which is preliminary data.</text>
</comment>
<dbReference type="Pfam" id="PF12804">
    <property type="entry name" value="NTP_transf_3"/>
    <property type="match status" value="1"/>
</dbReference>
<dbReference type="InterPro" id="IPR029044">
    <property type="entry name" value="Nucleotide-diphossugar_trans"/>
</dbReference>
<keyword evidence="3" id="KW-1185">Reference proteome</keyword>
<gene>
    <name evidence="2" type="ORF">CWS01_21420</name>
</gene>
<dbReference type="PANTHER" id="PTHR43777">
    <property type="entry name" value="MOLYBDENUM COFACTOR CYTIDYLYLTRANSFERASE"/>
    <property type="match status" value="1"/>
</dbReference>
<dbReference type="EMBL" id="PISE01000067">
    <property type="protein sequence ID" value="PKG21647.1"/>
    <property type="molecule type" value="Genomic_DNA"/>
</dbReference>
<organism evidence="2 3">
    <name type="scientific">Niallia nealsonii</name>
    <dbReference type="NCBI Taxonomy" id="115979"/>
    <lineage>
        <taxon>Bacteria</taxon>
        <taxon>Bacillati</taxon>
        <taxon>Bacillota</taxon>
        <taxon>Bacilli</taxon>
        <taxon>Bacillales</taxon>
        <taxon>Bacillaceae</taxon>
        <taxon>Niallia</taxon>
    </lineage>
</organism>
<sequence>MMIAIYLAAGKSRRMGIKKLSLPFIEDKTIGSSGLYALLQTEIDYIFVIVQQADDLLWMDAALKKELKGRGEIIICPDSEKGQGFSLRCGVLQAINKQAEKIMICLADQPFMTVEILTVLMTENMTQTDDYIACSHKTIIQPPIMFSKKCFSALLQMDGDYGAKKIIANGSLKGKKLEFSDKLAFMDIDTPADYQQLLSLRN</sequence>
<name>A0A2N0YWL0_9BACI</name>
<dbReference type="SUPFAM" id="SSF53448">
    <property type="entry name" value="Nucleotide-diphospho-sugar transferases"/>
    <property type="match status" value="1"/>
</dbReference>
<protein>
    <recommendedName>
        <fullName evidence="1">MobA-like NTP transferase domain-containing protein</fullName>
    </recommendedName>
</protein>
<accession>A0A2N0YWL0</accession>
<dbReference type="Proteomes" id="UP000233375">
    <property type="component" value="Unassembled WGS sequence"/>
</dbReference>
<dbReference type="Gene3D" id="3.90.550.10">
    <property type="entry name" value="Spore Coat Polysaccharide Biosynthesis Protein SpsA, Chain A"/>
    <property type="match status" value="1"/>
</dbReference>
<dbReference type="GO" id="GO:0016779">
    <property type="term" value="F:nucleotidyltransferase activity"/>
    <property type="evidence" value="ECO:0007669"/>
    <property type="project" value="UniProtKB-ARBA"/>
</dbReference>
<evidence type="ECO:0000259" key="1">
    <source>
        <dbReference type="Pfam" id="PF12804"/>
    </source>
</evidence>
<dbReference type="InterPro" id="IPR025877">
    <property type="entry name" value="MobA-like_NTP_Trfase"/>
</dbReference>
<proteinExistence type="predicted"/>
<evidence type="ECO:0000313" key="3">
    <source>
        <dbReference type="Proteomes" id="UP000233375"/>
    </source>
</evidence>